<dbReference type="GO" id="GO:0003677">
    <property type="term" value="F:DNA binding"/>
    <property type="evidence" value="ECO:0007669"/>
    <property type="project" value="UniProtKB-KW"/>
</dbReference>
<keyword evidence="2" id="KW-0677">Repeat</keyword>
<dbReference type="InterPro" id="IPR015947">
    <property type="entry name" value="PUA-like_sf"/>
</dbReference>
<dbReference type="InterPro" id="IPR003599">
    <property type="entry name" value="Ig_sub"/>
</dbReference>
<dbReference type="GO" id="GO:0016567">
    <property type="term" value="P:protein ubiquitination"/>
    <property type="evidence" value="ECO:0007669"/>
    <property type="project" value="TreeGrafter"/>
</dbReference>
<evidence type="ECO:0000256" key="2">
    <source>
        <dbReference type="ARBA" id="ARBA00022737"/>
    </source>
</evidence>
<dbReference type="PROSITE" id="PS50853">
    <property type="entry name" value="FN3"/>
    <property type="match status" value="1"/>
</dbReference>
<accession>A0AAN9Y5L0</accession>
<keyword evidence="6 8" id="KW-0539">Nucleus</keyword>
<feature type="region of interest" description="Disordered" evidence="9">
    <location>
        <begin position="975"/>
        <end position="1036"/>
    </location>
</feature>
<keyword evidence="3 7" id="KW-0863">Zinc-finger</keyword>
<dbReference type="GO" id="GO:0009653">
    <property type="term" value="P:anatomical structure morphogenesis"/>
    <property type="evidence" value="ECO:0007669"/>
    <property type="project" value="UniProtKB-ARBA"/>
</dbReference>
<evidence type="ECO:0000256" key="9">
    <source>
        <dbReference type="SAM" id="MobiDB-lite"/>
    </source>
</evidence>
<dbReference type="Pfam" id="PF02182">
    <property type="entry name" value="SAD_SRA"/>
    <property type="match status" value="1"/>
</dbReference>
<evidence type="ECO:0000313" key="15">
    <source>
        <dbReference type="Proteomes" id="UP001367676"/>
    </source>
</evidence>
<evidence type="ECO:0000256" key="1">
    <source>
        <dbReference type="ARBA" id="ARBA00022723"/>
    </source>
</evidence>
<dbReference type="InterPro" id="IPR003961">
    <property type="entry name" value="FN3_dom"/>
</dbReference>
<evidence type="ECO:0000259" key="12">
    <source>
        <dbReference type="PROSITE" id="PS50853"/>
    </source>
</evidence>
<dbReference type="SMART" id="SM00408">
    <property type="entry name" value="IGc2"/>
    <property type="match status" value="3"/>
</dbReference>
<sequence length="1358" mass="155497">MPNPVSITPQIIVSMYCGDDDRFEFKNEGMLIRNVKLENAGQYHCIIAHSPFQSNENRREITLTVYTKPILERGATPEIVVYSFINEVTSLQCNVTAIPPAYFVWYDQSKTALNPKNDNITITNGENTSILGITVSQVERVLICEACNELGCLNQTIILRNTTKLKKPNIYKWESTSDSVDFFISFQPEATYYLFQYYFDVYDWEWEKPNYHNISIRGREKFDGYIKFNVSNLYSDTKYVVRVAAGNAFVLSEFSLGRKFKTKFEYWKPAASLKLSPPWTNVVKNIGDSYSIKCEGKGQKTWRDDDGQLINGHSRPWKIIQENEHALILKFMNIRKEDKGIYNCTLKADNRKRTVGFELIVIQKLSLVTNATTEMKIVKPGDDVILECNTEGQPPPIISWFFHGQLIHTDEGKEKSSWPLNDITPERDGSYTCRAFQKIRQTHDVELSFLIKVFQKPTFLHPSDGYATVYGFRNESRNLTCAVKAYPAAYFVWYKDKKLMDVKKMGVKVYNDENISILEILLDDFNVLGQYECEAANSQGYLTQKIEYTMVNTPQTPRLCYYERNDTSAIISVYLEPFPTVNFTCKIEYTKATWQQGEEKWKIGHVLFCSSQRQPNTNKIHCTIRNLQPLTKYAVRAALRNPGGIGNYSNELVFRTRSESSSSAKLKIKKDIIDWNANTTFVESFETVAPTVGLKDIEMNTVKESSKKPKAKMEHLSKLPRRSKLCTTIPVNHSGPVPGIPVGTCWEKRIQVSEAGVHRPPVGGIHGRGPEGAYSIVLSGAYDEDADNGEEFFYSGSGGGVTDPHKLITPQANDQTLTLHNKALAMSCNAPFNDQIGADAEDWRGGKPIRVIRNHKLKRISKYAPDEGNRYDGIYKVVSYQPKIAQNGLLVWKFFLRRDDPEPAPWTEEGKRVIKEKNLQIIRANKTDYVKRKAKRLSKKPSKYNNYYFPGKETFEKFIKEVSIIPDERVEPQIHPFPTKSLLKSPKKPKHKSKSKKSLVQQLPQKNMSKISYTRTSSENQKTEPESEQGASQSYKYSGFQFPDLESCRKKMMELEMERSKKNAERVDMKSTPNQLDTNRSQESLVRQNQSPKLITSSKRQTSENSCFQFTNIEKSHKMILNPDNKIDHHTFPTAEMVRIEESEIKPGIRFSQDNLSPEPLRKRICNPESKKSQTGILQPIESASKLNIKVSSVISVNHKASAANHETSINKKTNAVRKTIINTTEPLKTKNQIDLTPAKKQEPYVLPANIEKFIDSDILNHTIWEYCRKTFLKSEMAFLNIVKLMFTCRCCCKLVADPVTTPCDHNVCMECISNRFSQNIYFCPDCRNNLGQSFKMKENKNLANALEKLFPGYKLRR</sequence>
<dbReference type="GO" id="GO:0044027">
    <property type="term" value="P:negative regulation of gene expression via chromosomal CpG island methylation"/>
    <property type="evidence" value="ECO:0007669"/>
    <property type="project" value="TreeGrafter"/>
</dbReference>
<reference evidence="14 15" key="1">
    <citation type="submission" date="2024-03" db="EMBL/GenBank/DDBJ databases">
        <title>Adaptation during the transition from Ophiocordyceps entomopathogen to insect associate is accompanied by gene loss and intensified selection.</title>
        <authorList>
            <person name="Ward C.M."/>
            <person name="Onetto C.A."/>
            <person name="Borneman A.R."/>
        </authorList>
    </citation>
    <scope>NUCLEOTIDE SEQUENCE [LARGE SCALE GENOMIC DNA]</scope>
    <source>
        <strain evidence="14">AWRI1</strain>
        <tissue evidence="14">Single Adult Female</tissue>
    </source>
</reference>
<dbReference type="PROSITE" id="PS50089">
    <property type="entry name" value="ZF_RING_2"/>
    <property type="match status" value="1"/>
</dbReference>
<dbReference type="InterPro" id="IPR001841">
    <property type="entry name" value="Znf_RING"/>
</dbReference>
<dbReference type="Pfam" id="PF13927">
    <property type="entry name" value="Ig_3"/>
    <property type="match status" value="1"/>
</dbReference>
<dbReference type="CDD" id="cd00096">
    <property type="entry name" value="Ig"/>
    <property type="match status" value="1"/>
</dbReference>
<gene>
    <name evidence="14" type="ORF">V9T40_002421</name>
</gene>
<dbReference type="PANTHER" id="PTHR14140:SF45">
    <property type="entry name" value="RING-TYPE E3 UBIQUITIN TRANSFERASE"/>
    <property type="match status" value="1"/>
</dbReference>
<dbReference type="InterPro" id="IPR036987">
    <property type="entry name" value="SRA-YDG_sf"/>
</dbReference>
<dbReference type="SMART" id="SM00409">
    <property type="entry name" value="IG"/>
    <property type="match status" value="4"/>
</dbReference>
<evidence type="ECO:0000256" key="6">
    <source>
        <dbReference type="ARBA" id="ARBA00023242"/>
    </source>
</evidence>
<dbReference type="InterPro" id="IPR036179">
    <property type="entry name" value="Ig-like_dom_sf"/>
</dbReference>
<dbReference type="InterPro" id="IPR013083">
    <property type="entry name" value="Znf_RING/FYVE/PHD"/>
</dbReference>
<protein>
    <recommendedName>
        <fullName evidence="16">RING-type E3 ubiquitin transferase</fullName>
    </recommendedName>
</protein>
<dbReference type="SUPFAM" id="SSF48726">
    <property type="entry name" value="Immunoglobulin"/>
    <property type="match status" value="5"/>
</dbReference>
<dbReference type="PROSITE" id="PS50835">
    <property type="entry name" value="IG_LIKE"/>
    <property type="match status" value="3"/>
</dbReference>
<dbReference type="GO" id="GO:0005634">
    <property type="term" value="C:nucleus"/>
    <property type="evidence" value="ECO:0007669"/>
    <property type="project" value="UniProtKB-SubCell"/>
</dbReference>
<feature type="domain" description="Ig-like" evidence="11">
    <location>
        <begin position="269"/>
        <end position="356"/>
    </location>
</feature>
<evidence type="ECO:0000259" key="13">
    <source>
        <dbReference type="PROSITE" id="PS51015"/>
    </source>
</evidence>
<evidence type="ECO:0000259" key="11">
    <source>
        <dbReference type="PROSITE" id="PS50835"/>
    </source>
</evidence>
<feature type="compositionally biased region" description="Basic and acidic residues" evidence="9">
    <location>
        <begin position="1060"/>
        <end position="1069"/>
    </location>
</feature>
<dbReference type="InterPro" id="IPR013098">
    <property type="entry name" value="Ig_I-set"/>
</dbReference>
<dbReference type="GO" id="GO:0008270">
    <property type="term" value="F:zinc ion binding"/>
    <property type="evidence" value="ECO:0007669"/>
    <property type="project" value="UniProtKB-KW"/>
</dbReference>
<dbReference type="InterPro" id="IPR003598">
    <property type="entry name" value="Ig_sub2"/>
</dbReference>
<evidence type="ECO:0000313" key="14">
    <source>
        <dbReference type="EMBL" id="KAK7590808.1"/>
    </source>
</evidence>
<keyword evidence="1" id="KW-0479">Metal-binding</keyword>
<dbReference type="Gene3D" id="3.30.40.10">
    <property type="entry name" value="Zinc/RING finger domain, C3HC4 (zinc finger)"/>
    <property type="match status" value="1"/>
</dbReference>
<evidence type="ECO:0000256" key="4">
    <source>
        <dbReference type="ARBA" id="ARBA00022833"/>
    </source>
</evidence>
<keyword evidence="15" id="KW-1185">Reference proteome</keyword>
<dbReference type="PROSITE" id="PS00518">
    <property type="entry name" value="ZF_RING_1"/>
    <property type="match status" value="1"/>
</dbReference>
<evidence type="ECO:0000259" key="10">
    <source>
        <dbReference type="PROSITE" id="PS50089"/>
    </source>
</evidence>
<dbReference type="SMART" id="SM00466">
    <property type="entry name" value="SRA"/>
    <property type="match status" value="1"/>
</dbReference>
<dbReference type="Proteomes" id="UP001367676">
    <property type="component" value="Unassembled WGS sequence"/>
</dbReference>
<evidence type="ECO:0000256" key="5">
    <source>
        <dbReference type="ARBA" id="ARBA00023125"/>
    </source>
</evidence>
<feature type="compositionally biased region" description="Polar residues" evidence="9">
    <location>
        <begin position="1071"/>
        <end position="1101"/>
    </location>
</feature>
<evidence type="ECO:0000256" key="8">
    <source>
        <dbReference type="PROSITE-ProRule" id="PRU00358"/>
    </source>
</evidence>
<keyword evidence="4" id="KW-0862">Zinc</keyword>
<dbReference type="InterPro" id="IPR036116">
    <property type="entry name" value="FN3_sf"/>
</dbReference>
<dbReference type="CDD" id="cd00063">
    <property type="entry name" value="FN3"/>
    <property type="match status" value="2"/>
</dbReference>
<comment type="caution">
    <text evidence="14">The sequence shown here is derived from an EMBL/GenBank/DDBJ whole genome shotgun (WGS) entry which is preliminary data.</text>
</comment>
<dbReference type="Gene3D" id="2.30.280.10">
    <property type="entry name" value="SRA-YDG"/>
    <property type="match status" value="1"/>
</dbReference>
<dbReference type="PROSITE" id="PS51015">
    <property type="entry name" value="YDG"/>
    <property type="match status" value="1"/>
</dbReference>
<evidence type="ECO:0008006" key="16">
    <source>
        <dbReference type="Google" id="ProtNLM"/>
    </source>
</evidence>
<dbReference type="SMART" id="SM00060">
    <property type="entry name" value="FN3"/>
    <property type="match status" value="2"/>
</dbReference>
<dbReference type="InterPro" id="IPR007110">
    <property type="entry name" value="Ig-like_dom"/>
</dbReference>
<feature type="domain" description="RING-type" evidence="10">
    <location>
        <begin position="1289"/>
        <end position="1328"/>
    </location>
</feature>
<dbReference type="SUPFAM" id="SSF49265">
    <property type="entry name" value="Fibronectin type III"/>
    <property type="match status" value="1"/>
</dbReference>
<dbReference type="GO" id="GO:0030154">
    <property type="term" value="P:cell differentiation"/>
    <property type="evidence" value="ECO:0007669"/>
    <property type="project" value="UniProtKB-ARBA"/>
</dbReference>
<dbReference type="SUPFAM" id="SSF57850">
    <property type="entry name" value="RING/U-box"/>
    <property type="match status" value="1"/>
</dbReference>
<dbReference type="Gene3D" id="2.60.40.10">
    <property type="entry name" value="Immunoglobulins"/>
    <property type="match status" value="4"/>
</dbReference>
<dbReference type="InterPro" id="IPR017907">
    <property type="entry name" value="Znf_RING_CS"/>
</dbReference>
<dbReference type="EMBL" id="JBBCAQ010000022">
    <property type="protein sequence ID" value="KAK7590808.1"/>
    <property type="molecule type" value="Genomic_DNA"/>
</dbReference>
<dbReference type="Pfam" id="PF07679">
    <property type="entry name" value="I-set"/>
    <property type="match status" value="1"/>
</dbReference>
<dbReference type="SUPFAM" id="SSF88697">
    <property type="entry name" value="PUA domain-like"/>
    <property type="match status" value="1"/>
</dbReference>
<dbReference type="GO" id="GO:0061630">
    <property type="term" value="F:ubiquitin protein ligase activity"/>
    <property type="evidence" value="ECO:0007669"/>
    <property type="project" value="TreeGrafter"/>
</dbReference>
<proteinExistence type="predicted"/>
<keyword evidence="5" id="KW-0238">DNA-binding</keyword>
<dbReference type="InterPro" id="IPR045134">
    <property type="entry name" value="UHRF1/2-like"/>
</dbReference>
<dbReference type="PANTHER" id="PTHR14140">
    <property type="entry name" value="E3 UBIQUITIN-PROTEIN LIGASE UHRF-RELATED"/>
    <property type="match status" value="1"/>
</dbReference>
<dbReference type="InterPro" id="IPR003105">
    <property type="entry name" value="SRA_YDG"/>
</dbReference>
<feature type="domain" description="YDG" evidence="13">
    <location>
        <begin position="735"/>
        <end position="898"/>
    </location>
</feature>
<dbReference type="InterPro" id="IPR013783">
    <property type="entry name" value="Ig-like_fold"/>
</dbReference>
<feature type="compositionally biased region" description="Polar residues" evidence="9">
    <location>
        <begin position="1007"/>
        <end position="1020"/>
    </location>
</feature>
<feature type="compositionally biased region" description="Basic residues" evidence="9">
    <location>
        <begin position="985"/>
        <end position="997"/>
    </location>
</feature>
<name>A0AAN9Y5L0_9HEMI</name>
<evidence type="ECO:0000256" key="3">
    <source>
        <dbReference type="ARBA" id="ARBA00022771"/>
    </source>
</evidence>
<organism evidence="14 15">
    <name type="scientific">Parthenolecanium corni</name>
    <dbReference type="NCBI Taxonomy" id="536013"/>
    <lineage>
        <taxon>Eukaryota</taxon>
        <taxon>Metazoa</taxon>
        <taxon>Ecdysozoa</taxon>
        <taxon>Arthropoda</taxon>
        <taxon>Hexapoda</taxon>
        <taxon>Insecta</taxon>
        <taxon>Pterygota</taxon>
        <taxon>Neoptera</taxon>
        <taxon>Paraneoptera</taxon>
        <taxon>Hemiptera</taxon>
        <taxon>Sternorrhyncha</taxon>
        <taxon>Coccoidea</taxon>
        <taxon>Coccidae</taxon>
        <taxon>Parthenolecanium</taxon>
    </lineage>
</organism>
<feature type="domain" description="Ig-like" evidence="11">
    <location>
        <begin position="363"/>
        <end position="448"/>
    </location>
</feature>
<feature type="region of interest" description="Disordered" evidence="9">
    <location>
        <begin position="1060"/>
        <end position="1101"/>
    </location>
</feature>
<evidence type="ECO:0000256" key="7">
    <source>
        <dbReference type="PROSITE-ProRule" id="PRU00175"/>
    </source>
</evidence>
<comment type="subcellular location">
    <subcellularLocation>
        <location evidence="8">Nucleus</location>
    </subcellularLocation>
</comment>
<feature type="domain" description="Ig-like" evidence="11">
    <location>
        <begin position="457"/>
        <end position="549"/>
    </location>
</feature>
<feature type="domain" description="Fibronectin type-III" evidence="12">
    <location>
        <begin position="553"/>
        <end position="659"/>
    </location>
</feature>